<evidence type="ECO:0000256" key="1">
    <source>
        <dbReference type="SAM" id="Phobius"/>
    </source>
</evidence>
<gene>
    <name evidence="2" type="ORF">IDH41_17010</name>
</gene>
<dbReference type="EMBL" id="JACXIY010000019">
    <property type="protein sequence ID" value="MBD2870281.1"/>
    <property type="molecule type" value="Genomic_DNA"/>
</dbReference>
<comment type="caution">
    <text evidence="2">The sequence shown here is derived from an EMBL/GenBank/DDBJ whole genome shotgun (WGS) entry which is preliminary data.</text>
</comment>
<keyword evidence="1" id="KW-0812">Transmembrane</keyword>
<feature type="transmembrane region" description="Helical" evidence="1">
    <location>
        <begin position="6"/>
        <end position="26"/>
    </location>
</feature>
<organism evidence="2 3">
    <name type="scientific">Paenibacillus arenilitoris</name>
    <dbReference type="NCBI Taxonomy" id="2772299"/>
    <lineage>
        <taxon>Bacteria</taxon>
        <taxon>Bacillati</taxon>
        <taxon>Bacillota</taxon>
        <taxon>Bacilli</taxon>
        <taxon>Bacillales</taxon>
        <taxon>Paenibacillaceae</taxon>
        <taxon>Paenibacillus</taxon>
    </lineage>
</organism>
<name>A0A927CQW8_9BACL</name>
<dbReference type="AlphaFoldDB" id="A0A927CQW8"/>
<evidence type="ECO:0000313" key="2">
    <source>
        <dbReference type="EMBL" id="MBD2870281.1"/>
    </source>
</evidence>
<sequence>MKTLNIALFTVLAAALIYVQLLALLPEGKKKEAAYYAVLMLAAVVIGSLLIAGIPVPSPAFPLRAVFEPVGRWFFPE</sequence>
<dbReference type="RefSeq" id="WP_190863079.1">
    <property type="nucleotide sequence ID" value="NZ_JACXIY010000019.1"/>
</dbReference>
<keyword evidence="1" id="KW-1133">Transmembrane helix</keyword>
<dbReference type="Proteomes" id="UP000632125">
    <property type="component" value="Unassembled WGS sequence"/>
</dbReference>
<proteinExistence type="predicted"/>
<accession>A0A927CQW8</accession>
<feature type="transmembrane region" description="Helical" evidence="1">
    <location>
        <begin position="33"/>
        <end position="54"/>
    </location>
</feature>
<keyword evidence="1" id="KW-0472">Membrane</keyword>
<protein>
    <submittedName>
        <fullName evidence="2">Uncharacterized protein</fullName>
    </submittedName>
</protein>
<keyword evidence="3" id="KW-1185">Reference proteome</keyword>
<reference evidence="2" key="1">
    <citation type="submission" date="2020-09" db="EMBL/GenBank/DDBJ databases">
        <title>A novel bacterium of genus Paenibacillus, isolated from South China Sea.</title>
        <authorList>
            <person name="Huang H."/>
            <person name="Mo K."/>
            <person name="Hu Y."/>
        </authorList>
    </citation>
    <scope>NUCLEOTIDE SEQUENCE</scope>
    <source>
        <strain evidence="2">IB182493</strain>
    </source>
</reference>
<evidence type="ECO:0000313" key="3">
    <source>
        <dbReference type="Proteomes" id="UP000632125"/>
    </source>
</evidence>